<keyword evidence="3 8" id="KW-0545">Nucleotide biosynthesis</keyword>
<proteinExistence type="inferred from homology"/>
<evidence type="ECO:0000256" key="1">
    <source>
        <dbReference type="ARBA" id="ARBA00009776"/>
    </source>
</evidence>
<evidence type="ECO:0000256" key="5">
    <source>
        <dbReference type="ARBA" id="ARBA00022777"/>
    </source>
</evidence>
<dbReference type="EMBL" id="CP006939">
    <property type="protein sequence ID" value="AHC15199.1"/>
    <property type="molecule type" value="Genomic_DNA"/>
</dbReference>
<dbReference type="PROSITE" id="PS01331">
    <property type="entry name" value="THYMIDYLATE_KINASE"/>
    <property type="match status" value="1"/>
</dbReference>
<dbReference type="Gene3D" id="3.40.50.300">
    <property type="entry name" value="P-loop containing nucleotide triphosphate hydrolases"/>
    <property type="match status" value="1"/>
</dbReference>
<evidence type="ECO:0000259" key="9">
    <source>
        <dbReference type="Pfam" id="PF02223"/>
    </source>
</evidence>
<dbReference type="AlphaFoldDB" id="V5WI28"/>
<dbReference type="GO" id="GO:0006233">
    <property type="term" value="P:dTDP biosynthetic process"/>
    <property type="evidence" value="ECO:0007669"/>
    <property type="project" value="InterPro"/>
</dbReference>
<comment type="catalytic activity">
    <reaction evidence="7 8">
        <text>dTMP + ATP = dTDP + ADP</text>
        <dbReference type="Rhea" id="RHEA:13517"/>
        <dbReference type="ChEBI" id="CHEBI:30616"/>
        <dbReference type="ChEBI" id="CHEBI:58369"/>
        <dbReference type="ChEBI" id="CHEBI:63528"/>
        <dbReference type="ChEBI" id="CHEBI:456216"/>
        <dbReference type="EC" id="2.7.4.9"/>
    </reaction>
</comment>
<name>V5WI28_9SPIO</name>
<comment type="caution">
    <text evidence="8">Lacks conserved residue(s) required for the propagation of feature annotation.</text>
</comment>
<keyword evidence="4 8" id="KW-0547">Nucleotide-binding</keyword>
<keyword evidence="2 8" id="KW-0808">Transferase</keyword>
<gene>
    <name evidence="8" type="primary">tmk</name>
    <name evidence="10" type="ORF">L21SP2_1824</name>
</gene>
<dbReference type="PANTHER" id="PTHR10344:SF4">
    <property type="entry name" value="UMP-CMP KINASE 2, MITOCHONDRIAL"/>
    <property type="match status" value="1"/>
</dbReference>
<dbReference type="CDD" id="cd01672">
    <property type="entry name" value="TMPK"/>
    <property type="match status" value="1"/>
</dbReference>
<dbReference type="STRING" id="1307761.L21SP2_1824"/>
<organism evidence="10 11">
    <name type="scientific">Salinispira pacifica</name>
    <dbReference type="NCBI Taxonomy" id="1307761"/>
    <lineage>
        <taxon>Bacteria</taxon>
        <taxon>Pseudomonadati</taxon>
        <taxon>Spirochaetota</taxon>
        <taxon>Spirochaetia</taxon>
        <taxon>Spirochaetales</taxon>
        <taxon>Spirochaetaceae</taxon>
        <taxon>Salinispira</taxon>
    </lineage>
</organism>
<sequence>MFGNSSLLKGLIVFEGLDGAGTTTQLRSLEARLEALKRPYYITFEPTDGAVGQVIRTVLGGKEAFQRETLARLFSADRYEHLHGNDGMIAHLDRGDLVITDRYLFSSLAYQGLDLGMEKVWEFNRDFPLPEILLFFDIPPEDGERRYSRRDSLEIYEKLSTQHAVRDNYMEILDHLKQSDCEVIIIDSTKSIDKISDQVWSIVSRHPIVTM</sequence>
<dbReference type="RefSeq" id="WP_024268117.1">
    <property type="nucleotide sequence ID" value="NC_023035.1"/>
</dbReference>
<evidence type="ECO:0000256" key="3">
    <source>
        <dbReference type="ARBA" id="ARBA00022727"/>
    </source>
</evidence>
<dbReference type="SUPFAM" id="SSF52540">
    <property type="entry name" value="P-loop containing nucleoside triphosphate hydrolases"/>
    <property type="match status" value="1"/>
</dbReference>
<dbReference type="GO" id="GO:0005524">
    <property type="term" value="F:ATP binding"/>
    <property type="evidence" value="ECO:0007669"/>
    <property type="project" value="UniProtKB-UniRule"/>
</dbReference>
<dbReference type="EC" id="2.7.4.9" evidence="8"/>
<accession>V5WI28</accession>
<dbReference type="PATRIC" id="fig|1307761.3.peg.1818"/>
<evidence type="ECO:0000256" key="6">
    <source>
        <dbReference type="ARBA" id="ARBA00022840"/>
    </source>
</evidence>
<dbReference type="InterPro" id="IPR039430">
    <property type="entry name" value="Thymidylate_kin-like_dom"/>
</dbReference>
<dbReference type="InterPro" id="IPR018095">
    <property type="entry name" value="Thymidylate_kin_CS"/>
</dbReference>
<dbReference type="Pfam" id="PF02223">
    <property type="entry name" value="Thymidylate_kin"/>
    <property type="match status" value="1"/>
</dbReference>
<dbReference type="GO" id="GO:0006235">
    <property type="term" value="P:dTTP biosynthetic process"/>
    <property type="evidence" value="ECO:0007669"/>
    <property type="project" value="UniProtKB-UniRule"/>
</dbReference>
<dbReference type="InterPro" id="IPR018094">
    <property type="entry name" value="Thymidylate_kinase"/>
</dbReference>
<dbReference type="HOGENOM" id="CLU_049131_0_2_12"/>
<dbReference type="HAMAP" id="MF_00165">
    <property type="entry name" value="Thymidylate_kinase"/>
    <property type="match status" value="1"/>
</dbReference>
<dbReference type="GO" id="GO:0004798">
    <property type="term" value="F:dTMP kinase activity"/>
    <property type="evidence" value="ECO:0007669"/>
    <property type="project" value="UniProtKB-UniRule"/>
</dbReference>
<evidence type="ECO:0000313" key="10">
    <source>
        <dbReference type="EMBL" id="AHC15199.1"/>
    </source>
</evidence>
<dbReference type="NCBIfam" id="TIGR00041">
    <property type="entry name" value="DTMP_kinase"/>
    <property type="match status" value="1"/>
</dbReference>
<evidence type="ECO:0000256" key="4">
    <source>
        <dbReference type="ARBA" id="ARBA00022741"/>
    </source>
</evidence>
<dbReference type="OrthoDB" id="9774907at2"/>
<evidence type="ECO:0000256" key="7">
    <source>
        <dbReference type="ARBA" id="ARBA00048743"/>
    </source>
</evidence>
<keyword evidence="6 8" id="KW-0067">ATP-binding</keyword>
<dbReference type="PANTHER" id="PTHR10344">
    <property type="entry name" value="THYMIDYLATE KINASE"/>
    <property type="match status" value="1"/>
</dbReference>
<keyword evidence="5 8" id="KW-0418">Kinase</keyword>
<evidence type="ECO:0000256" key="8">
    <source>
        <dbReference type="HAMAP-Rule" id="MF_00165"/>
    </source>
</evidence>
<comment type="function">
    <text evidence="8">Phosphorylation of dTMP to form dTDP in both de novo and salvage pathways of dTTP synthesis.</text>
</comment>
<protein>
    <recommendedName>
        <fullName evidence="8">Thymidylate kinase</fullName>
        <ecNumber evidence="8">2.7.4.9</ecNumber>
    </recommendedName>
    <alternativeName>
        <fullName evidence="8">dTMP kinase</fullName>
    </alternativeName>
</protein>
<dbReference type="eggNOG" id="COG0125">
    <property type="taxonomic scope" value="Bacteria"/>
</dbReference>
<dbReference type="GO" id="GO:0006227">
    <property type="term" value="P:dUDP biosynthetic process"/>
    <property type="evidence" value="ECO:0007669"/>
    <property type="project" value="TreeGrafter"/>
</dbReference>
<keyword evidence="11" id="KW-1185">Reference proteome</keyword>
<dbReference type="KEGG" id="slr:L21SP2_1824"/>
<feature type="domain" description="Thymidylate kinase-like" evidence="9">
    <location>
        <begin position="14"/>
        <end position="198"/>
    </location>
</feature>
<comment type="similarity">
    <text evidence="1 8">Belongs to the thymidylate kinase family.</text>
</comment>
<dbReference type="Proteomes" id="UP000018680">
    <property type="component" value="Chromosome"/>
</dbReference>
<evidence type="ECO:0000256" key="2">
    <source>
        <dbReference type="ARBA" id="ARBA00022679"/>
    </source>
</evidence>
<evidence type="ECO:0000313" key="11">
    <source>
        <dbReference type="Proteomes" id="UP000018680"/>
    </source>
</evidence>
<dbReference type="InterPro" id="IPR027417">
    <property type="entry name" value="P-loop_NTPase"/>
</dbReference>
<reference evidence="10 11" key="1">
    <citation type="journal article" date="2015" name="Stand. Genomic Sci.">
        <title>Complete genome sequence and description of Salinispira pacifica gen. nov., sp. nov., a novel spirochaete isolated form a hypersaline microbial mat.</title>
        <authorList>
            <person name="Ben Hania W."/>
            <person name="Joseph M."/>
            <person name="Schumann P."/>
            <person name="Bunk B."/>
            <person name="Fiebig A."/>
            <person name="Sproer C."/>
            <person name="Klenk H.P."/>
            <person name="Fardeau M.L."/>
            <person name="Spring S."/>
        </authorList>
    </citation>
    <scope>NUCLEOTIDE SEQUENCE [LARGE SCALE GENOMIC DNA]</scope>
    <source>
        <strain evidence="10 11">L21-RPul-D2</strain>
    </source>
</reference>
<dbReference type="GO" id="GO:0005737">
    <property type="term" value="C:cytoplasm"/>
    <property type="evidence" value="ECO:0007669"/>
    <property type="project" value="TreeGrafter"/>
</dbReference>